<reference evidence="16" key="1">
    <citation type="submission" date="2011-04" db="EMBL/GenBank/DDBJ databases">
        <title>The complete genome of Spirochaeta coccoides DSM 17374.</title>
        <authorList>
            <person name="Lucas S."/>
            <person name="Copeland A."/>
            <person name="Lapidus A."/>
            <person name="Bruce D."/>
            <person name="Goodwin L."/>
            <person name="Pitluck S."/>
            <person name="Peters L."/>
            <person name="Kyrpides N."/>
            <person name="Mavromatis K."/>
            <person name="Pagani I."/>
            <person name="Ivanova N."/>
            <person name="Ovchinnikova G."/>
            <person name="Lu M."/>
            <person name="Detter J.C."/>
            <person name="Tapia R."/>
            <person name="Han C."/>
            <person name="Land M."/>
            <person name="Hauser L."/>
            <person name="Markowitz V."/>
            <person name="Cheng J.-F."/>
            <person name="Hugenholtz P."/>
            <person name="Woyke T."/>
            <person name="Wu D."/>
            <person name="Spring S."/>
            <person name="Schroeder M."/>
            <person name="Brambilla E."/>
            <person name="Klenk H.-P."/>
            <person name="Eisen J.A."/>
        </authorList>
    </citation>
    <scope>NUCLEOTIDE SEQUENCE [LARGE SCALE GENOMIC DNA]</scope>
    <source>
        <strain evidence="16">ATCC BAA-1237 / DSM 17374 / SPN1</strain>
    </source>
</reference>
<dbReference type="GO" id="GO:0005524">
    <property type="term" value="F:ATP binding"/>
    <property type="evidence" value="ECO:0007669"/>
    <property type="project" value="UniProtKB-UniRule"/>
</dbReference>
<evidence type="ECO:0000256" key="11">
    <source>
        <dbReference type="ARBA" id="ARBA00048988"/>
    </source>
</evidence>
<feature type="binding site" evidence="12">
    <location>
        <position position="365"/>
    </location>
    <ligand>
        <name>Zn(2+)</name>
        <dbReference type="ChEBI" id="CHEBI:29105"/>
        <label>1</label>
    </ligand>
</feature>
<dbReference type="AlphaFoldDB" id="F4GI56"/>
<feature type="binding site" evidence="12">
    <location>
        <position position="405"/>
    </location>
    <ligand>
        <name>Zn(2+)</name>
        <dbReference type="ChEBI" id="CHEBI:29105"/>
        <label>1</label>
    </ligand>
</feature>
<evidence type="ECO:0000313" key="16">
    <source>
        <dbReference type="Proteomes" id="UP000007939"/>
    </source>
</evidence>
<keyword evidence="7 12" id="KW-0862">Zinc</keyword>
<keyword evidence="9 12" id="KW-0238">DNA-binding</keyword>
<proteinExistence type="inferred from homology"/>
<keyword evidence="16" id="KW-1185">Reference proteome</keyword>
<dbReference type="EC" id="5.6.2.4" evidence="12"/>
<dbReference type="RefSeq" id="WP_013740049.1">
    <property type="nucleotide sequence ID" value="NC_015436.1"/>
</dbReference>
<evidence type="ECO:0000256" key="8">
    <source>
        <dbReference type="ARBA" id="ARBA00022840"/>
    </source>
</evidence>
<comment type="function">
    <text evidence="12">Initiates the restart of stalled replication forks, which reloads the replicative helicase on sites other than the origin of replication. Recognizes and binds to abandoned replication forks and remodels them to uncover a helicase loading site. Promotes assembly of the primosome at these replication forks.</text>
</comment>
<organism evidence="15 16">
    <name type="scientific">Parasphaerochaeta coccoides (strain ATCC BAA-1237 / DSM 17374 / SPN1)</name>
    <name type="common">Sphaerochaeta coccoides</name>
    <dbReference type="NCBI Taxonomy" id="760011"/>
    <lineage>
        <taxon>Bacteria</taxon>
        <taxon>Pseudomonadati</taxon>
        <taxon>Spirochaetota</taxon>
        <taxon>Spirochaetia</taxon>
        <taxon>Spirochaetales</taxon>
        <taxon>Sphaerochaetaceae</taxon>
        <taxon>Parasphaerochaeta</taxon>
    </lineage>
</organism>
<keyword evidence="3 12" id="KW-0479">Metal-binding</keyword>
<feature type="binding site" evidence="12">
    <location>
        <position position="374"/>
    </location>
    <ligand>
        <name>Zn(2+)</name>
        <dbReference type="ChEBI" id="CHEBI:29105"/>
        <label>2</label>
    </ligand>
</feature>
<dbReference type="PANTHER" id="PTHR30580">
    <property type="entry name" value="PRIMOSOMAL PROTEIN N"/>
    <property type="match status" value="1"/>
</dbReference>
<dbReference type="GO" id="GO:0003677">
    <property type="term" value="F:DNA binding"/>
    <property type="evidence" value="ECO:0007669"/>
    <property type="project" value="UniProtKB-UniRule"/>
</dbReference>
<dbReference type="STRING" id="760011.Spico_1451"/>
<dbReference type="KEGG" id="scc:Spico_1451"/>
<dbReference type="Gene3D" id="3.40.1440.60">
    <property type="entry name" value="PriA, 3(prime) DNA-binding domain"/>
    <property type="match status" value="1"/>
</dbReference>
<evidence type="ECO:0000256" key="10">
    <source>
        <dbReference type="ARBA" id="ARBA00023235"/>
    </source>
</evidence>
<comment type="subunit">
    <text evidence="12">Component of the replication restart primosome.</text>
</comment>
<feature type="binding site" evidence="12">
    <location>
        <position position="392"/>
    </location>
    <ligand>
        <name>Zn(2+)</name>
        <dbReference type="ChEBI" id="CHEBI:29105"/>
        <label>2</label>
    </ligand>
</feature>
<reference evidence="15 16" key="2">
    <citation type="journal article" date="2012" name="Stand. Genomic Sci.">
        <title>Complete genome sequence of the termite hindgut bacterium Spirochaeta coccoides type strain (SPN1(T)), reclassification in the genus Sphaerochaeta as Sphaerochaeta coccoides comb. nov. and emendations of the family Spirochaetaceae and the genus Sphaerochaeta.</title>
        <authorList>
            <person name="Abt B."/>
            <person name="Han C."/>
            <person name="Scheuner C."/>
            <person name="Lu M."/>
            <person name="Lapidus A."/>
            <person name="Nolan M."/>
            <person name="Lucas S."/>
            <person name="Hammon N."/>
            <person name="Deshpande S."/>
            <person name="Cheng J.F."/>
            <person name="Tapia R."/>
            <person name="Goodwin L.A."/>
            <person name="Pitluck S."/>
            <person name="Liolios K."/>
            <person name="Pagani I."/>
            <person name="Ivanova N."/>
            <person name="Mavromatis K."/>
            <person name="Mikhailova N."/>
            <person name="Huntemann M."/>
            <person name="Pati A."/>
            <person name="Chen A."/>
            <person name="Palaniappan K."/>
            <person name="Land M."/>
            <person name="Hauser L."/>
            <person name="Brambilla E.M."/>
            <person name="Rohde M."/>
            <person name="Spring S."/>
            <person name="Gronow S."/>
            <person name="Goker M."/>
            <person name="Woyke T."/>
            <person name="Bristow J."/>
            <person name="Eisen J.A."/>
            <person name="Markowitz V."/>
            <person name="Hugenholtz P."/>
            <person name="Kyrpides N.C."/>
            <person name="Klenk H.P."/>
            <person name="Detter J.C."/>
        </authorList>
    </citation>
    <scope>NUCLEOTIDE SEQUENCE [LARGE SCALE GENOMIC DNA]</scope>
    <source>
        <strain evidence="16">ATCC BAA-1237 / DSM 17374 / SPN1</strain>
    </source>
</reference>
<dbReference type="SMART" id="SM00487">
    <property type="entry name" value="DEXDc"/>
    <property type="match status" value="1"/>
</dbReference>
<keyword evidence="5 12" id="KW-0378">Hydrolase</keyword>
<dbReference type="Pfam" id="PF18074">
    <property type="entry name" value="PriA_C"/>
    <property type="match status" value="1"/>
</dbReference>
<dbReference type="InterPro" id="IPR027417">
    <property type="entry name" value="P-loop_NTPase"/>
</dbReference>
<dbReference type="GO" id="GO:0016887">
    <property type="term" value="F:ATP hydrolysis activity"/>
    <property type="evidence" value="ECO:0007669"/>
    <property type="project" value="RHEA"/>
</dbReference>
<dbReference type="Pfam" id="PF17764">
    <property type="entry name" value="PriA_3primeBD"/>
    <property type="match status" value="1"/>
</dbReference>
<dbReference type="Pfam" id="PF00270">
    <property type="entry name" value="DEAD"/>
    <property type="match status" value="1"/>
</dbReference>
<keyword evidence="4 12" id="KW-0547">Nucleotide-binding</keyword>
<dbReference type="InterPro" id="IPR040498">
    <property type="entry name" value="PriA_CRR"/>
</dbReference>
<dbReference type="NCBIfam" id="TIGR00595">
    <property type="entry name" value="priA"/>
    <property type="match status" value="1"/>
</dbReference>
<comment type="similarity">
    <text evidence="12">Belongs to the helicase family. PriA subfamily.</text>
</comment>
<evidence type="ECO:0000256" key="12">
    <source>
        <dbReference type="HAMAP-Rule" id="MF_00983"/>
    </source>
</evidence>
<feature type="domain" description="Helicase ATP-binding" evidence="13">
    <location>
        <begin position="141"/>
        <end position="307"/>
    </location>
</feature>
<dbReference type="GO" id="GO:1990077">
    <property type="term" value="C:primosome complex"/>
    <property type="evidence" value="ECO:0007669"/>
    <property type="project" value="UniProtKB-UniRule"/>
</dbReference>
<comment type="catalytic activity">
    <reaction evidence="12">
        <text>Couples ATP hydrolysis with the unwinding of duplex DNA by translocating in the 3'-5' direction.</text>
        <dbReference type="EC" id="5.6.2.4"/>
    </reaction>
</comment>
<name>F4GI56_PARC1</name>
<evidence type="ECO:0000256" key="7">
    <source>
        <dbReference type="ARBA" id="ARBA00022833"/>
    </source>
</evidence>
<dbReference type="GO" id="GO:0006310">
    <property type="term" value="P:DNA recombination"/>
    <property type="evidence" value="ECO:0007669"/>
    <property type="project" value="InterPro"/>
</dbReference>
<dbReference type="Pfam" id="PF18319">
    <property type="entry name" value="Zn_ribbon_PriA"/>
    <property type="match status" value="1"/>
</dbReference>
<evidence type="ECO:0000256" key="1">
    <source>
        <dbReference type="ARBA" id="ARBA00022515"/>
    </source>
</evidence>
<dbReference type="PANTHER" id="PTHR30580:SF0">
    <property type="entry name" value="PRIMOSOMAL PROTEIN N"/>
    <property type="match status" value="1"/>
</dbReference>
<keyword evidence="8 12" id="KW-0067">ATP-binding</keyword>
<dbReference type="Proteomes" id="UP000007939">
    <property type="component" value="Chromosome"/>
</dbReference>
<feature type="binding site" evidence="12">
    <location>
        <position position="368"/>
    </location>
    <ligand>
        <name>Zn(2+)</name>
        <dbReference type="ChEBI" id="CHEBI:29105"/>
        <label>1</label>
    </ligand>
</feature>
<dbReference type="FunFam" id="3.40.1440.60:FF:000001">
    <property type="entry name" value="Primosomal protein N"/>
    <property type="match status" value="1"/>
</dbReference>
<dbReference type="InterPro" id="IPR001650">
    <property type="entry name" value="Helicase_C-like"/>
</dbReference>
<evidence type="ECO:0000256" key="5">
    <source>
        <dbReference type="ARBA" id="ARBA00022801"/>
    </source>
</evidence>
<evidence type="ECO:0000259" key="13">
    <source>
        <dbReference type="PROSITE" id="PS51192"/>
    </source>
</evidence>
<keyword evidence="6 12" id="KW-0347">Helicase</keyword>
<dbReference type="HAMAP" id="MF_00983">
    <property type="entry name" value="PriA"/>
    <property type="match status" value="1"/>
</dbReference>
<evidence type="ECO:0000256" key="4">
    <source>
        <dbReference type="ARBA" id="ARBA00022741"/>
    </source>
</evidence>
<dbReference type="SUPFAM" id="SSF52540">
    <property type="entry name" value="P-loop containing nucleoside triphosphate hydrolases"/>
    <property type="match status" value="1"/>
</dbReference>
<evidence type="ECO:0000259" key="14">
    <source>
        <dbReference type="PROSITE" id="PS51194"/>
    </source>
</evidence>
<evidence type="ECO:0000313" key="15">
    <source>
        <dbReference type="EMBL" id="AEC02654.1"/>
    </source>
</evidence>
<dbReference type="InterPro" id="IPR014001">
    <property type="entry name" value="Helicase_ATP-bd"/>
</dbReference>
<dbReference type="Pfam" id="PF00271">
    <property type="entry name" value="Helicase_C"/>
    <property type="match status" value="1"/>
</dbReference>
<dbReference type="PROSITE" id="PS51194">
    <property type="entry name" value="HELICASE_CTER"/>
    <property type="match status" value="1"/>
</dbReference>
<dbReference type="EMBL" id="CP002659">
    <property type="protein sequence ID" value="AEC02654.1"/>
    <property type="molecule type" value="Genomic_DNA"/>
</dbReference>
<dbReference type="GO" id="GO:0006269">
    <property type="term" value="P:DNA replication, synthesis of primer"/>
    <property type="evidence" value="ECO:0007669"/>
    <property type="project" value="UniProtKB-KW"/>
</dbReference>
<dbReference type="OrthoDB" id="9759544at2"/>
<feature type="binding site" evidence="12">
    <location>
        <position position="408"/>
    </location>
    <ligand>
        <name>Zn(2+)</name>
        <dbReference type="ChEBI" id="CHEBI:29105"/>
        <label>1</label>
    </ligand>
</feature>
<dbReference type="PROSITE" id="PS51192">
    <property type="entry name" value="HELICASE_ATP_BIND_1"/>
    <property type="match status" value="1"/>
</dbReference>
<protein>
    <recommendedName>
        <fullName evidence="12">Replication restart protein PriA</fullName>
    </recommendedName>
    <alternativeName>
        <fullName evidence="12">ATP-dependent DNA helicase PriA</fullName>
        <ecNumber evidence="12">5.6.2.4</ecNumber>
    </alternativeName>
    <alternativeName>
        <fullName evidence="12">DNA 3'-5' helicase PriA</fullName>
    </alternativeName>
</protein>
<dbReference type="InterPro" id="IPR041236">
    <property type="entry name" value="PriA_C"/>
</dbReference>
<keyword evidence="1 12" id="KW-0639">Primosome</keyword>
<evidence type="ECO:0000256" key="2">
    <source>
        <dbReference type="ARBA" id="ARBA00022705"/>
    </source>
</evidence>
<keyword evidence="2 12" id="KW-0235">DNA replication</keyword>
<dbReference type="GO" id="GO:0006270">
    <property type="term" value="P:DNA replication initiation"/>
    <property type="evidence" value="ECO:0007669"/>
    <property type="project" value="TreeGrafter"/>
</dbReference>
<evidence type="ECO:0000256" key="9">
    <source>
        <dbReference type="ARBA" id="ARBA00023125"/>
    </source>
</evidence>
<feature type="binding site" evidence="12">
    <location>
        <position position="377"/>
    </location>
    <ligand>
        <name>Zn(2+)</name>
        <dbReference type="ChEBI" id="CHEBI:29105"/>
        <label>2</label>
    </ligand>
</feature>
<comment type="catalytic activity">
    <reaction evidence="11 12">
        <text>ATP + H2O = ADP + phosphate + H(+)</text>
        <dbReference type="Rhea" id="RHEA:13065"/>
        <dbReference type="ChEBI" id="CHEBI:15377"/>
        <dbReference type="ChEBI" id="CHEBI:15378"/>
        <dbReference type="ChEBI" id="CHEBI:30616"/>
        <dbReference type="ChEBI" id="CHEBI:43474"/>
        <dbReference type="ChEBI" id="CHEBI:456216"/>
        <dbReference type="EC" id="5.6.2.4"/>
    </reaction>
</comment>
<dbReference type="InterPro" id="IPR042115">
    <property type="entry name" value="PriA_3primeBD_sf"/>
</dbReference>
<comment type="cofactor">
    <cofactor evidence="12">
        <name>Zn(2+)</name>
        <dbReference type="ChEBI" id="CHEBI:29105"/>
    </cofactor>
    <text evidence="12">Binds 2 zinc ions per subunit.</text>
</comment>
<sequence length="667" mass="73983">MMRARVLANIPVDKEFDYAVPPSLEEKVKPGVRVAVPFGNREITAFVIDVFPDDVLKDEIKNERELKDIKRAIDKEPVFSPREVELAKWMAAFYFCSPGEALSVMVPGGRRDVGVPAFAVEDELTDGSVELTGEQEAAIASISSASHAMYYLYGVTGSGKSEVFFRAARHVVDSGRQVIYLVPEITLTHQLSRMVACRFPGRVAVLHSALTASQRIDQWKRILRGEVDMIIGARSAVFAPCPRLGMIIIDEEHENSYKAGSTPRYHARQVAQKRCADAGATLVMGSATPSLEAWKLMHEDSGMLKLELPQRVGGGRPPVMEVVDMLRENRMISRRLEEEMRLVLGRGKQVILFLNRRGYSYFFHCATCGYEMSCPHCSVSLTYHKNEAMMVCHYCGYTRSPVTVCPDCGSLDVGYSGFGTEMVEQEVARMFPSASLARLDTDSTRDRDAMALVLEDFRHGKIDILLGTQMVAKGLNFPGVELVGVVLADSGLNVPDFRSREHTFSLLVQVSGRAGRYNDKGRVVVQTYKPGNEAVTAACAGDVDGFYDRELDARRETGFPPYGRMVNLVVRGRNKDKAETEAARLAEICESTVSALVRRNPGRKDLPEVFGTSSCPVEKIAGNWRFHVLLRGMSPALLHQMIGAVVRQYKAPSGIYMEIDIDPLHLL</sequence>
<dbReference type="GO" id="GO:0006302">
    <property type="term" value="P:double-strand break repair"/>
    <property type="evidence" value="ECO:0007669"/>
    <property type="project" value="InterPro"/>
</dbReference>
<dbReference type="HOGENOM" id="CLU_013353_4_1_12"/>
<dbReference type="GO" id="GO:0008270">
    <property type="term" value="F:zinc ion binding"/>
    <property type="evidence" value="ECO:0007669"/>
    <property type="project" value="UniProtKB-UniRule"/>
</dbReference>
<evidence type="ECO:0000256" key="6">
    <source>
        <dbReference type="ARBA" id="ARBA00022806"/>
    </source>
</evidence>
<dbReference type="eggNOG" id="COG1198">
    <property type="taxonomic scope" value="Bacteria"/>
</dbReference>
<dbReference type="InterPro" id="IPR011545">
    <property type="entry name" value="DEAD/DEAH_box_helicase_dom"/>
</dbReference>
<feature type="binding site" evidence="12">
    <location>
        <position position="395"/>
    </location>
    <ligand>
        <name>Zn(2+)</name>
        <dbReference type="ChEBI" id="CHEBI:29105"/>
        <label>2</label>
    </ligand>
</feature>
<dbReference type="Gene3D" id="3.40.50.300">
    <property type="entry name" value="P-loop containing nucleotide triphosphate hydrolases"/>
    <property type="match status" value="2"/>
</dbReference>
<gene>
    <name evidence="12" type="primary">priA</name>
    <name evidence="15" type="ordered locus">Spico_1451</name>
</gene>
<dbReference type="GO" id="GO:0043138">
    <property type="term" value="F:3'-5' DNA helicase activity"/>
    <property type="evidence" value="ECO:0007669"/>
    <property type="project" value="UniProtKB-EC"/>
</dbReference>
<accession>F4GI56</accession>
<dbReference type="FunFam" id="3.40.50.300:FF:000489">
    <property type="entry name" value="Primosome assembly protein PriA"/>
    <property type="match status" value="1"/>
</dbReference>
<feature type="domain" description="Helicase C-terminal" evidence="14">
    <location>
        <begin position="397"/>
        <end position="554"/>
    </location>
</feature>
<dbReference type="SMART" id="SM00490">
    <property type="entry name" value="HELICc"/>
    <property type="match status" value="1"/>
</dbReference>
<dbReference type="CDD" id="cd18804">
    <property type="entry name" value="SF2_C_priA"/>
    <property type="match status" value="1"/>
</dbReference>
<dbReference type="InterPro" id="IPR005259">
    <property type="entry name" value="PriA"/>
</dbReference>
<dbReference type="InterPro" id="IPR041222">
    <property type="entry name" value="PriA_3primeBD"/>
</dbReference>
<keyword evidence="10 12" id="KW-0413">Isomerase</keyword>
<evidence type="ECO:0000256" key="3">
    <source>
        <dbReference type="ARBA" id="ARBA00022723"/>
    </source>
</evidence>